<keyword evidence="1" id="KW-1133">Transmembrane helix</keyword>
<evidence type="ECO:0000256" key="1">
    <source>
        <dbReference type="SAM" id="Phobius"/>
    </source>
</evidence>
<dbReference type="InterPro" id="IPR007813">
    <property type="entry name" value="PilN"/>
</dbReference>
<dbReference type="RefSeq" id="WP_177228119.1">
    <property type="nucleotide sequence ID" value="NZ_FPCH01000002.1"/>
</dbReference>
<keyword evidence="1" id="KW-0812">Transmembrane</keyword>
<sequence length="361" mass="39981">MTPTDRAKQLYSWWISSLSEMLTRRGALGARWSTLLKHTPQGLDIFVRERREAKLIGTLTPDASDEQAAVLKTMLEAHAKRDPTRIVLRLSPQDVLQRPFRIPVTAKDVVAQILENQIDRMVPWPREETLHGHRIMGDVTPSAEFVDVHIVTTRTEILDALLKRASMLGIAPAVADFATSDDEEPVEIKSFLPDATRKTASTIHVALMFLAGFSLLSAASGVYFAWSRHRALTELEARSDAVRERLATLSKLAAENDHLRGQHGLLLRKKQDEPPVMFLLEGLSRALPDAAYVTELEIHGRDVRIVGKSSNATGLITDLEASPQFEGVHFSAPTTREANETVDSFAIVARAEGGANFDPDQ</sequence>
<dbReference type="AlphaFoldDB" id="A0A1I7NFP0"/>
<dbReference type="Proteomes" id="UP000199423">
    <property type="component" value="Unassembled WGS sequence"/>
</dbReference>
<dbReference type="PANTHER" id="PTHR40278:SF1">
    <property type="entry name" value="DNA UTILIZATION PROTEIN HOFN"/>
    <property type="match status" value="1"/>
</dbReference>
<feature type="transmembrane region" description="Helical" evidence="1">
    <location>
        <begin position="203"/>
        <end position="226"/>
    </location>
</feature>
<evidence type="ECO:0000313" key="2">
    <source>
        <dbReference type="EMBL" id="SFV33468.1"/>
    </source>
</evidence>
<dbReference type="InterPro" id="IPR052534">
    <property type="entry name" value="Extracell_DNA_Util/SecSys_Comp"/>
</dbReference>
<reference evidence="3" key="1">
    <citation type="submission" date="2016-10" db="EMBL/GenBank/DDBJ databases">
        <authorList>
            <person name="Varghese N."/>
            <person name="Submissions S."/>
        </authorList>
    </citation>
    <scope>NUCLEOTIDE SEQUENCE [LARGE SCALE GENOMIC DNA]</scope>
    <source>
        <strain evidence="3">DSM 1565</strain>
    </source>
</reference>
<protein>
    <submittedName>
        <fullName evidence="2">General secretion pathway protein L</fullName>
    </submittedName>
</protein>
<gene>
    <name evidence="2" type="ORF">SAMN04488557_2004</name>
</gene>
<accession>A0A1I7NFP0</accession>
<dbReference type="Pfam" id="PF05137">
    <property type="entry name" value="PilN"/>
    <property type="match status" value="1"/>
</dbReference>
<name>A0A1I7NFP0_9HYPH</name>
<dbReference type="EMBL" id="FPCH01000002">
    <property type="protein sequence ID" value="SFV33468.1"/>
    <property type="molecule type" value="Genomic_DNA"/>
</dbReference>
<keyword evidence="1" id="KW-0472">Membrane</keyword>
<dbReference type="STRING" id="51670.SAMN04488557_2004"/>
<proteinExistence type="predicted"/>
<organism evidence="2 3">
    <name type="scientific">Hyphomicrobium facile</name>
    <dbReference type="NCBI Taxonomy" id="51670"/>
    <lineage>
        <taxon>Bacteria</taxon>
        <taxon>Pseudomonadati</taxon>
        <taxon>Pseudomonadota</taxon>
        <taxon>Alphaproteobacteria</taxon>
        <taxon>Hyphomicrobiales</taxon>
        <taxon>Hyphomicrobiaceae</taxon>
        <taxon>Hyphomicrobium</taxon>
    </lineage>
</organism>
<evidence type="ECO:0000313" key="3">
    <source>
        <dbReference type="Proteomes" id="UP000199423"/>
    </source>
</evidence>
<keyword evidence="3" id="KW-1185">Reference proteome</keyword>
<dbReference type="PANTHER" id="PTHR40278">
    <property type="entry name" value="DNA UTILIZATION PROTEIN HOFN"/>
    <property type="match status" value="1"/>
</dbReference>